<evidence type="ECO:0000313" key="3">
    <source>
        <dbReference type="Proteomes" id="UP000782610"/>
    </source>
</evidence>
<accession>A0A933L153</accession>
<dbReference type="SUPFAM" id="SSF55729">
    <property type="entry name" value="Acyl-CoA N-acyltransferases (Nat)"/>
    <property type="match status" value="1"/>
</dbReference>
<proteinExistence type="predicted"/>
<dbReference type="CDD" id="cd04301">
    <property type="entry name" value="NAT_SF"/>
    <property type="match status" value="1"/>
</dbReference>
<dbReference type="Gene3D" id="3.40.630.30">
    <property type="match status" value="1"/>
</dbReference>
<gene>
    <name evidence="2" type="ORF">HY834_02795</name>
</gene>
<dbReference type="Pfam" id="PF08445">
    <property type="entry name" value="FR47"/>
    <property type="match status" value="1"/>
</dbReference>
<dbReference type="InterPro" id="IPR013653">
    <property type="entry name" value="GCN5-like_dom"/>
</dbReference>
<sequence length="205" mass="22108">MSATARRGGFTATSRCSQRWSVRSRALDGIAEIIDDGLPVGLVTIGALHVPDHLEMVSTGEVVQLTAENFAPVATNNVTYRDLTAADVPAMLELVALTRPGPFAERTREMGHYVGVFDGVRLIAMTGERLRLDGYGEISAVCTHSDYQGRGLAKALVSAIGAEIVARGEVPFLQAYTSNAAAIATYARLGFVPRRNLVFTMVRRR</sequence>
<dbReference type="InterPro" id="IPR016181">
    <property type="entry name" value="Acyl_CoA_acyltransferase"/>
</dbReference>
<evidence type="ECO:0000259" key="1">
    <source>
        <dbReference type="PROSITE" id="PS51186"/>
    </source>
</evidence>
<dbReference type="InterPro" id="IPR000182">
    <property type="entry name" value="GNAT_dom"/>
</dbReference>
<dbReference type="PROSITE" id="PS51186">
    <property type="entry name" value="GNAT"/>
    <property type="match status" value="1"/>
</dbReference>
<protein>
    <submittedName>
        <fullName evidence="2">GNAT family N-acetyltransferase</fullName>
    </submittedName>
</protein>
<organism evidence="2 3">
    <name type="scientific">Devosia nanyangense</name>
    <dbReference type="NCBI Taxonomy" id="1228055"/>
    <lineage>
        <taxon>Bacteria</taxon>
        <taxon>Pseudomonadati</taxon>
        <taxon>Pseudomonadota</taxon>
        <taxon>Alphaproteobacteria</taxon>
        <taxon>Hyphomicrobiales</taxon>
        <taxon>Devosiaceae</taxon>
        <taxon>Devosia</taxon>
    </lineage>
</organism>
<reference evidence="2" key="1">
    <citation type="submission" date="2020-07" db="EMBL/GenBank/DDBJ databases">
        <title>Huge and variable diversity of episymbiotic CPR bacteria and DPANN archaea in groundwater ecosystems.</title>
        <authorList>
            <person name="He C.Y."/>
            <person name="Keren R."/>
            <person name="Whittaker M."/>
            <person name="Farag I.F."/>
            <person name="Doudna J."/>
            <person name="Cate J.H.D."/>
            <person name="Banfield J.F."/>
        </authorList>
    </citation>
    <scope>NUCLEOTIDE SEQUENCE</scope>
    <source>
        <strain evidence="2">NC_groundwater_1586_Pr3_B-0.1um_66_15</strain>
    </source>
</reference>
<name>A0A933L153_9HYPH</name>
<comment type="caution">
    <text evidence="2">The sequence shown here is derived from an EMBL/GenBank/DDBJ whole genome shotgun (WGS) entry which is preliminary data.</text>
</comment>
<evidence type="ECO:0000313" key="2">
    <source>
        <dbReference type="EMBL" id="MBI4920651.1"/>
    </source>
</evidence>
<dbReference type="AlphaFoldDB" id="A0A933L153"/>
<dbReference type="Proteomes" id="UP000782610">
    <property type="component" value="Unassembled WGS sequence"/>
</dbReference>
<feature type="domain" description="N-acetyltransferase" evidence="1">
    <location>
        <begin position="78"/>
        <end position="205"/>
    </location>
</feature>
<dbReference type="GO" id="GO:0016747">
    <property type="term" value="F:acyltransferase activity, transferring groups other than amino-acyl groups"/>
    <property type="evidence" value="ECO:0007669"/>
    <property type="project" value="InterPro"/>
</dbReference>
<dbReference type="EMBL" id="JACRAF010000006">
    <property type="protein sequence ID" value="MBI4920651.1"/>
    <property type="molecule type" value="Genomic_DNA"/>
</dbReference>